<reference evidence="7 8" key="1">
    <citation type="journal article" date="2013" name="Nature">
        <title>Anaerobic oxidation of methane coupled to nitrate reduction in a novel archaeal lineage.</title>
        <authorList>
            <person name="Haroon M.F."/>
            <person name="Hu S."/>
            <person name="Shi Y."/>
            <person name="Imelfort M."/>
            <person name="Keller J."/>
            <person name="Hugenholtz P."/>
            <person name="Yuan Z."/>
            <person name="Tyson G.W."/>
        </authorList>
    </citation>
    <scope>NUCLEOTIDE SEQUENCE [LARGE SCALE GENOMIC DNA]</scope>
    <source>
        <strain evidence="7 8">ANME-2d</strain>
    </source>
</reference>
<evidence type="ECO:0000313" key="8">
    <source>
        <dbReference type="Proteomes" id="UP000027153"/>
    </source>
</evidence>
<keyword evidence="7" id="KW-0449">Lipoprotein</keyword>
<evidence type="ECO:0000313" key="7">
    <source>
        <dbReference type="EMBL" id="KCZ72919.1"/>
    </source>
</evidence>
<accession>A0A062VB71</accession>
<proteinExistence type="predicted"/>
<dbReference type="PANTHER" id="PTHR34873">
    <property type="entry name" value="SSR1766 PROTEIN"/>
    <property type="match status" value="1"/>
</dbReference>
<keyword evidence="6" id="KW-0346">Stress response</keyword>
<dbReference type="AlphaFoldDB" id="A0A062VB71"/>
<evidence type="ECO:0000256" key="1">
    <source>
        <dbReference type="ARBA" id="ARBA00022649"/>
    </source>
</evidence>
<evidence type="ECO:0000256" key="4">
    <source>
        <dbReference type="ARBA" id="ARBA00022801"/>
    </source>
</evidence>
<comment type="caution">
    <text evidence="7">The sequence shown here is derived from an EMBL/GenBank/DDBJ whole genome shotgun (WGS) entry which is preliminary data.</text>
</comment>
<dbReference type="SUPFAM" id="SSF54786">
    <property type="entry name" value="YcfA/nrd intein domain"/>
    <property type="match status" value="1"/>
</dbReference>
<keyword evidence="3" id="KW-0255">Endonuclease</keyword>
<keyword evidence="2" id="KW-0540">Nuclease</keyword>
<dbReference type="GO" id="GO:0003729">
    <property type="term" value="F:mRNA binding"/>
    <property type="evidence" value="ECO:0007669"/>
    <property type="project" value="InterPro"/>
</dbReference>
<dbReference type="Proteomes" id="UP000027153">
    <property type="component" value="Unassembled WGS sequence"/>
</dbReference>
<evidence type="ECO:0000256" key="3">
    <source>
        <dbReference type="ARBA" id="ARBA00022759"/>
    </source>
</evidence>
<dbReference type="InterPro" id="IPR012933">
    <property type="entry name" value="HicA_mRNA_interferase"/>
</dbReference>
<keyword evidence="1" id="KW-1277">Toxin-antitoxin system</keyword>
<evidence type="ECO:0000256" key="6">
    <source>
        <dbReference type="ARBA" id="ARBA00023016"/>
    </source>
</evidence>
<dbReference type="GO" id="GO:0016787">
    <property type="term" value="F:hydrolase activity"/>
    <property type="evidence" value="ECO:0007669"/>
    <property type="project" value="UniProtKB-KW"/>
</dbReference>
<dbReference type="RefSeq" id="WP_048089923.1">
    <property type="nucleotide sequence ID" value="NZ_JMIY01000002.1"/>
</dbReference>
<dbReference type="InterPro" id="IPR038570">
    <property type="entry name" value="HicA_sf"/>
</dbReference>
<sequence>MPKLPSLTPHKIIKLLEKEGFVLDRTKGSHYIYYHPKTKRKVVIPLHKNDLPKGTLLEILKQAGISREELRDL</sequence>
<dbReference type="OrthoDB" id="7619at2157"/>
<dbReference type="Pfam" id="PF07927">
    <property type="entry name" value="HicA_toxin"/>
    <property type="match status" value="1"/>
</dbReference>
<protein>
    <submittedName>
        <fullName evidence="7">Putative periplasmic or secreted lipoprotein</fullName>
    </submittedName>
</protein>
<organism evidence="7 8">
    <name type="scientific">Candidatus Methanoperedens nitratireducens</name>
    <dbReference type="NCBI Taxonomy" id="1392998"/>
    <lineage>
        <taxon>Archaea</taxon>
        <taxon>Methanobacteriati</taxon>
        <taxon>Methanobacteriota</taxon>
        <taxon>Stenosarchaea group</taxon>
        <taxon>Methanomicrobia</taxon>
        <taxon>Methanosarcinales</taxon>
        <taxon>ANME-2 cluster</taxon>
        <taxon>Candidatus Methanoperedentaceae</taxon>
        <taxon>Candidatus Methanoperedens</taxon>
    </lineage>
</organism>
<dbReference type="Gene3D" id="3.30.920.30">
    <property type="entry name" value="Hypothetical protein"/>
    <property type="match status" value="1"/>
</dbReference>
<keyword evidence="4" id="KW-0378">Hydrolase</keyword>
<dbReference type="GO" id="GO:0004519">
    <property type="term" value="F:endonuclease activity"/>
    <property type="evidence" value="ECO:0007669"/>
    <property type="project" value="UniProtKB-KW"/>
</dbReference>
<evidence type="ECO:0000256" key="5">
    <source>
        <dbReference type="ARBA" id="ARBA00022884"/>
    </source>
</evidence>
<dbReference type="EMBL" id="JMIY01000002">
    <property type="protein sequence ID" value="KCZ72919.1"/>
    <property type="molecule type" value="Genomic_DNA"/>
</dbReference>
<gene>
    <name evidence="7" type="ORF">ANME2D_01360</name>
</gene>
<evidence type="ECO:0000256" key="2">
    <source>
        <dbReference type="ARBA" id="ARBA00022722"/>
    </source>
</evidence>
<keyword evidence="5" id="KW-0694">RNA-binding</keyword>
<dbReference type="PANTHER" id="PTHR34873:SF3">
    <property type="entry name" value="ADDICTION MODULE TOXIN, HICA FAMILY"/>
    <property type="match status" value="1"/>
</dbReference>
<name>A0A062VB71_9EURY</name>
<keyword evidence="8" id="KW-1185">Reference proteome</keyword>